<proteinExistence type="predicted"/>
<name>A0ABM8AUI2_9BACT</name>
<dbReference type="Proteomes" id="UP001061361">
    <property type="component" value="Chromosome"/>
</dbReference>
<sequence>MLKFLDKIPFATPRLRRWGFWLLAAFVCYVLFGFFALPPILKDVLVTQLSRNLNRPARVGEVYFNPLLLHLEVTGLAVSKLDGEGDLISAGKIIASPSVSTLWHFAPVISYLHLKDLALDITFHGNGHFSVSDLMDDGQDGGDPREREDAVFPFALYDFELTNASLVFDDRVHDKRHVISDINMRVPFTSSIEGREKEFTQPKFTAVVNGDPVELKGRTLPFDRTLLTEFELGAVDISLDQYWRYVPVQTPLTLKNGRFTSDISLFFQRPDAHAMSLFLGGGGKLTDLELEDPQEGTVIRVKELAFDIERFSLKDNFLALKRVAMQDPYFKVVRAPGGSVNWGGYFQAGEGETVEEGDGVENGGAPFRVDFHRVELRNGSVEWIDRAVPGGYTRTFGNLEVTGAEMASRGGTPGSFEASVGSAERLSVKGTATLEPLLAHAKVTVENLSLPDFTPYLAEAQPLAVDSGVLAASADVAFAMEDGRPDMKITGGAVSLTDLAARKPDAKEPSVTLAALNASGATLDLAGKSVDVDKVAVTGPMVTVTRERDGKIDLQTLFTPEDAREPAPQPEAEAPAPVANGWNARIRNVSVEDGAFTFLDRVPRNRASLGIRRFKLDLKDLSTEDGASSPYSAVGTWTGGGSFATQGKATLDPITARGRFTLTDFGLRPLDAYLADTTELLFAKGRTYANLEYSFSHGATPRVSVKGDAALAGLSMKTTFADTEFVGLDRLDIKSIDFRNEPLELVISEINLDGPRALVEYAENGRLNIRRALRLPEPPPMTEENAKKEQAEKKKASAAATADDSGGKADETPLFARLDIGRVSMKNGTLHFRDASVHPLFTNEVGKMTLTLTDIGRTVEARPKIDFTAEIGPTPVSVTGVLNPVVTPIYSDLSLSVNGMELVPLTPYTVKNLAYPIEKGRLYADVTFKTEDWKLDARNKFFIEQLVLGPKDKRPDAPNVPVKFGLALLQDDNGDLELDLPITGRLDDPNFRIGGIVFRAIVSMLFKALASPFTLIGSIFGGGGENMDFVVFEPGRARLDQNGEAKMATVIKALTERDRLKLEVDGVIDPAADANGLAQVIFERKIKEQKYLDQPRSVRAETTVDDMVVKPEEYEEYLFEAYADEPDEEGVRPTTLFMVDEQPVEVMEKFIRDRIVITDTLLHELAMRRANAVKSYIVERNPALAERVFLLDREDRKGRTGVPAHRADLGIN</sequence>
<dbReference type="PANTHER" id="PTHR30441">
    <property type="entry name" value="DUF748 DOMAIN-CONTAINING PROTEIN"/>
    <property type="match status" value="1"/>
</dbReference>
<evidence type="ECO:0000313" key="3">
    <source>
        <dbReference type="EMBL" id="BDQ34957.1"/>
    </source>
</evidence>
<feature type="compositionally biased region" description="Basic and acidic residues" evidence="1">
    <location>
        <begin position="784"/>
        <end position="795"/>
    </location>
</feature>
<keyword evidence="3" id="KW-0969">Cilium</keyword>
<keyword evidence="2" id="KW-0812">Transmembrane</keyword>
<evidence type="ECO:0000256" key="1">
    <source>
        <dbReference type="SAM" id="MobiDB-lite"/>
    </source>
</evidence>
<gene>
    <name evidence="3" type="ORF">JCM14722_24990</name>
</gene>
<feature type="transmembrane region" description="Helical" evidence="2">
    <location>
        <begin position="20"/>
        <end position="41"/>
    </location>
</feature>
<evidence type="ECO:0000256" key="2">
    <source>
        <dbReference type="SAM" id="Phobius"/>
    </source>
</evidence>
<dbReference type="PANTHER" id="PTHR30441:SF8">
    <property type="entry name" value="DUF748 DOMAIN-CONTAINING PROTEIN"/>
    <property type="match status" value="1"/>
</dbReference>
<dbReference type="InterPro" id="IPR008023">
    <property type="entry name" value="DUF748"/>
</dbReference>
<keyword evidence="3" id="KW-0966">Cell projection</keyword>
<keyword evidence="2" id="KW-1133">Transmembrane helix</keyword>
<dbReference type="RefSeq" id="WP_264981849.1">
    <property type="nucleotide sequence ID" value="NZ_AP026708.1"/>
</dbReference>
<accession>A0ABM8AUI2</accession>
<keyword evidence="3" id="KW-0282">Flagellum</keyword>
<keyword evidence="4" id="KW-1185">Reference proteome</keyword>
<evidence type="ECO:0000313" key="4">
    <source>
        <dbReference type="Proteomes" id="UP001061361"/>
    </source>
</evidence>
<dbReference type="EMBL" id="AP026708">
    <property type="protein sequence ID" value="BDQ34957.1"/>
    <property type="molecule type" value="Genomic_DNA"/>
</dbReference>
<reference evidence="3" key="1">
    <citation type="submission" date="2022-08" db="EMBL/GenBank/DDBJ databases">
        <title>Genome Sequence of the sulphate-reducing bacterium, Pseudodesulfovibrio portus JCM14722.</title>
        <authorList>
            <person name="Kondo R."/>
            <person name="Kataoka T."/>
        </authorList>
    </citation>
    <scope>NUCLEOTIDE SEQUENCE</scope>
    <source>
        <strain evidence="3">JCM 14722</strain>
    </source>
</reference>
<protein>
    <submittedName>
        <fullName evidence="3">Flagellar motor protein MotB</fullName>
    </submittedName>
</protein>
<organism evidence="3 4">
    <name type="scientific">Pseudodesulfovibrio portus</name>
    <dbReference type="NCBI Taxonomy" id="231439"/>
    <lineage>
        <taxon>Bacteria</taxon>
        <taxon>Pseudomonadati</taxon>
        <taxon>Thermodesulfobacteriota</taxon>
        <taxon>Desulfovibrionia</taxon>
        <taxon>Desulfovibrionales</taxon>
        <taxon>Desulfovibrionaceae</taxon>
    </lineage>
</organism>
<feature type="region of interest" description="Disordered" evidence="1">
    <location>
        <begin position="774"/>
        <end position="808"/>
    </location>
</feature>
<dbReference type="Pfam" id="PF05359">
    <property type="entry name" value="DUF748"/>
    <property type="match status" value="2"/>
</dbReference>
<keyword evidence="2" id="KW-0472">Membrane</keyword>
<dbReference type="InterPro" id="IPR052894">
    <property type="entry name" value="AsmA-related"/>
</dbReference>